<organism evidence="1 2">
    <name type="scientific">Bordetella genomosp. 10</name>
    <dbReference type="NCBI Taxonomy" id="1416804"/>
    <lineage>
        <taxon>Bacteria</taxon>
        <taxon>Pseudomonadati</taxon>
        <taxon>Pseudomonadota</taxon>
        <taxon>Betaproteobacteria</taxon>
        <taxon>Burkholderiales</taxon>
        <taxon>Alcaligenaceae</taxon>
        <taxon>Bordetella</taxon>
    </lineage>
</organism>
<keyword evidence="2" id="KW-1185">Reference proteome</keyword>
<protein>
    <submittedName>
        <fullName evidence="1">Uncharacterized protein</fullName>
    </submittedName>
</protein>
<reference evidence="2" key="1">
    <citation type="submission" date="2017-05" db="EMBL/GenBank/DDBJ databases">
        <title>Complete and WGS of Bordetella genogroups.</title>
        <authorList>
            <person name="Spilker T."/>
            <person name="Lipuma J."/>
        </authorList>
    </citation>
    <scope>NUCLEOTIDE SEQUENCE [LARGE SCALE GENOMIC DNA]</scope>
    <source>
        <strain evidence="2">AU16122</strain>
    </source>
</reference>
<sequence>MKLDEHYLSIDLGTGLELVQVIGVKIHFWVETLDKQELIIDAVQTVDAILKDYDTGEIEFVHRTE</sequence>
<evidence type="ECO:0000313" key="2">
    <source>
        <dbReference type="Proteomes" id="UP000216020"/>
    </source>
</evidence>
<proteinExistence type="predicted"/>
<comment type="caution">
    <text evidence="1">The sequence shown here is derived from an EMBL/GenBank/DDBJ whole genome shotgun (WGS) entry which is preliminary data.</text>
</comment>
<dbReference type="EMBL" id="NEVM01000005">
    <property type="protein sequence ID" value="OZI30840.1"/>
    <property type="molecule type" value="Genomic_DNA"/>
</dbReference>
<name>A0A261S207_9BORD</name>
<dbReference type="Proteomes" id="UP000216020">
    <property type="component" value="Unassembled WGS sequence"/>
</dbReference>
<evidence type="ECO:0000313" key="1">
    <source>
        <dbReference type="EMBL" id="OZI30840.1"/>
    </source>
</evidence>
<accession>A0A261S207</accession>
<dbReference type="AlphaFoldDB" id="A0A261S207"/>
<gene>
    <name evidence="1" type="ORF">CAL29_22975</name>
</gene>